<evidence type="ECO:0000313" key="4">
    <source>
        <dbReference type="Proteomes" id="UP000663864"/>
    </source>
</evidence>
<evidence type="ECO:0000256" key="1">
    <source>
        <dbReference type="SAM" id="Phobius"/>
    </source>
</evidence>
<keyword evidence="1" id="KW-0472">Membrane</keyword>
<keyword evidence="1" id="KW-0812">Transmembrane</keyword>
<feature type="transmembrane region" description="Helical" evidence="1">
    <location>
        <begin position="571"/>
        <end position="593"/>
    </location>
</feature>
<name>A0A814TPM1_9BILA</name>
<reference evidence="2" key="1">
    <citation type="submission" date="2021-02" db="EMBL/GenBank/DDBJ databases">
        <authorList>
            <person name="Nowell W R."/>
        </authorList>
    </citation>
    <scope>NUCLEOTIDE SEQUENCE</scope>
</reference>
<feature type="transmembrane region" description="Helical" evidence="1">
    <location>
        <begin position="256"/>
        <end position="278"/>
    </location>
</feature>
<organism evidence="2 4">
    <name type="scientific">Rotaria sordida</name>
    <dbReference type="NCBI Taxonomy" id="392033"/>
    <lineage>
        <taxon>Eukaryota</taxon>
        <taxon>Metazoa</taxon>
        <taxon>Spiralia</taxon>
        <taxon>Gnathifera</taxon>
        <taxon>Rotifera</taxon>
        <taxon>Eurotatoria</taxon>
        <taxon>Bdelloidea</taxon>
        <taxon>Philodinida</taxon>
        <taxon>Philodinidae</taxon>
        <taxon>Rotaria</taxon>
    </lineage>
</organism>
<feature type="transmembrane region" description="Helical" evidence="1">
    <location>
        <begin position="307"/>
        <end position="328"/>
    </location>
</feature>
<protein>
    <submittedName>
        <fullName evidence="2">Uncharacterized protein</fullName>
    </submittedName>
</protein>
<dbReference type="Proteomes" id="UP000663864">
    <property type="component" value="Unassembled WGS sequence"/>
</dbReference>
<comment type="caution">
    <text evidence="2">The sequence shown here is derived from an EMBL/GenBank/DDBJ whole genome shotgun (WGS) entry which is preliminary data.</text>
</comment>
<dbReference type="EMBL" id="CAJOBD010001198">
    <property type="protein sequence ID" value="CAF3772066.1"/>
    <property type="molecule type" value="Genomic_DNA"/>
</dbReference>
<sequence length="685" mass="77634">MSVAINDVRQIVAIGLPIFDIVMLLNITVSGDDGWLNLTRTINSSQVNVGFGRSLAWIDDKTIAIAVLDVADQSWSRSEVWIFNMDIGFKRPLFAFPNQQQILNMPKPPLFLHIISSSRGLLILTDQRNALLLLSSPAGFHPVLYDNIDALISVSFYEFCPAGTFKNNSGIGPCTVCPPQTKNPGDQPCIECTPCLPTSFCPMASVDDTVTNVSYPSYTQTFSYPDTPDTDNYDDLLIQNMFSVGKTTRCLIISPMFWTLLVIGICLLICFMMILIKLRRCRTVSRHRTLAKNLFKAADIINDGERWIGGLISLSIFVLFGFAFRFAAEYVKLYPIETSTDADISCDRTLRNALFDNALQLLLPNPDGNRWPIFGMLDEQRINMTLDLVNTRADCSDMTFQQNRIGVNYLSLSLANCILQPDNITRSVSIELPTHRISVQLNITGPYFIGGFRLCLRGPGQINDAYELKALNICQFFSTPNQTLSSVTTLSVVLIKIINQTKPLHVSDTSKYDGRWVPTFAENSLSDEMIYEQYGDYLRYSRSRHILAITFSEQPFFVQNNQKPIVRLAELAFHTLLFCTLVIELFAIAFLLFKLISKPTIHLVNLCKKRSKNQLSEILPIPTKNYANRNNSARKKSHRLTSLDRLRLVRDLKRRQRKQPNLKSSNETFRVSPELTSIEIERNYF</sequence>
<dbReference type="AlphaFoldDB" id="A0A814TPM1"/>
<evidence type="ECO:0000313" key="3">
    <source>
        <dbReference type="EMBL" id="CAF3772066.1"/>
    </source>
</evidence>
<gene>
    <name evidence="3" type="ORF">JBS370_LOCUS13739</name>
    <name evidence="2" type="ORF">ZHD862_LOCUS20853</name>
</gene>
<proteinExistence type="predicted"/>
<dbReference type="Proteomes" id="UP000663836">
    <property type="component" value="Unassembled WGS sequence"/>
</dbReference>
<dbReference type="EMBL" id="CAJNOT010001208">
    <property type="protein sequence ID" value="CAF1164121.1"/>
    <property type="molecule type" value="Genomic_DNA"/>
</dbReference>
<keyword evidence="1" id="KW-1133">Transmembrane helix</keyword>
<evidence type="ECO:0000313" key="2">
    <source>
        <dbReference type="EMBL" id="CAF1164121.1"/>
    </source>
</evidence>
<accession>A0A814TPM1</accession>